<dbReference type="InterPro" id="IPR025874">
    <property type="entry name" value="DZR"/>
</dbReference>
<evidence type="ECO:0000313" key="2">
    <source>
        <dbReference type="EMBL" id="QJR35978.1"/>
    </source>
</evidence>
<name>A0A6M4IPT7_9BACT</name>
<protein>
    <submittedName>
        <fullName evidence="2">Zinc ribbon domain-containing protein</fullName>
    </submittedName>
</protein>
<evidence type="ECO:0000259" key="1">
    <source>
        <dbReference type="Pfam" id="PF12773"/>
    </source>
</evidence>
<dbReference type="InterPro" id="IPR024064">
    <property type="entry name" value="FdhE-like_sf"/>
</dbReference>
<dbReference type="Proteomes" id="UP000500938">
    <property type="component" value="Chromosome"/>
</dbReference>
<dbReference type="RefSeq" id="WP_171225409.1">
    <property type="nucleotide sequence ID" value="NZ_CP053085.1"/>
</dbReference>
<dbReference type="AlphaFoldDB" id="A0A6M4IPT7"/>
<proteinExistence type="predicted"/>
<organism evidence="2 3">
    <name type="scientific">Gemmatimonas groenlandica</name>
    <dbReference type="NCBI Taxonomy" id="2732249"/>
    <lineage>
        <taxon>Bacteria</taxon>
        <taxon>Pseudomonadati</taxon>
        <taxon>Gemmatimonadota</taxon>
        <taxon>Gemmatimonadia</taxon>
        <taxon>Gemmatimonadales</taxon>
        <taxon>Gemmatimonadaceae</taxon>
        <taxon>Gemmatimonas</taxon>
    </lineage>
</organism>
<gene>
    <name evidence="2" type="ORF">HKW67_10915</name>
</gene>
<evidence type="ECO:0000313" key="3">
    <source>
        <dbReference type="Proteomes" id="UP000500938"/>
    </source>
</evidence>
<dbReference type="SUPFAM" id="SSF144020">
    <property type="entry name" value="FdhE-like"/>
    <property type="match status" value="1"/>
</dbReference>
<reference evidence="2 3" key="1">
    <citation type="submission" date="2020-05" db="EMBL/GenBank/DDBJ databases">
        <title>Complete genome sequence of Gemmatimonas greenlandica TET16.</title>
        <authorList>
            <person name="Zeng Y."/>
        </authorList>
    </citation>
    <scope>NUCLEOTIDE SEQUENCE [LARGE SCALE GENOMIC DNA]</scope>
    <source>
        <strain evidence="2 3">TET16</strain>
    </source>
</reference>
<sequence>MSLVAMPEGSVPLVLGTVLALGALTLVLSPLLSGEAEVRADDDKKAATEAARVKAARAKRSGRAEEQLDGAVAALREIEFDRETGKLSDSDYAELKTRYTREALAELRAADVRDAAAAPVAVAIVALSPADAADPVEAAIRRARENQRSCGVCGPRPEPDATFCSSCGRYLPGACAKCGTSVDLVGSRFCSGCGDQLAAA</sequence>
<dbReference type="Pfam" id="PF12773">
    <property type="entry name" value="DZR"/>
    <property type="match status" value="1"/>
</dbReference>
<keyword evidence="3" id="KW-1185">Reference proteome</keyword>
<dbReference type="EMBL" id="CP053085">
    <property type="protein sequence ID" value="QJR35978.1"/>
    <property type="molecule type" value="Genomic_DNA"/>
</dbReference>
<dbReference type="KEGG" id="ggr:HKW67_10915"/>
<accession>A0A6M4IPT7</accession>
<feature type="domain" description="DZANK-type" evidence="1">
    <location>
        <begin position="150"/>
        <end position="194"/>
    </location>
</feature>